<dbReference type="FunFam" id="3.40.309.10:FF:000009">
    <property type="entry name" value="Aldehyde dehydrogenase A"/>
    <property type="match status" value="1"/>
</dbReference>
<dbReference type="AlphaFoldDB" id="A0A381S8N1"/>
<dbReference type="PANTHER" id="PTHR11699">
    <property type="entry name" value="ALDEHYDE DEHYDROGENASE-RELATED"/>
    <property type="match status" value="1"/>
</dbReference>
<dbReference type="GO" id="GO:0016620">
    <property type="term" value="F:oxidoreductase activity, acting on the aldehyde or oxo group of donors, NAD or NADP as acceptor"/>
    <property type="evidence" value="ECO:0007669"/>
    <property type="project" value="InterPro"/>
</dbReference>
<organism evidence="3">
    <name type="scientific">marine metagenome</name>
    <dbReference type="NCBI Taxonomy" id="408172"/>
    <lineage>
        <taxon>unclassified sequences</taxon>
        <taxon>metagenomes</taxon>
        <taxon>ecological metagenomes</taxon>
    </lineage>
</organism>
<reference evidence="3" key="1">
    <citation type="submission" date="2018-05" db="EMBL/GenBank/DDBJ databases">
        <authorList>
            <person name="Lanie J.A."/>
            <person name="Ng W.-L."/>
            <person name="Kazmierczak K.M."/>
            <person name="Andrzejewski T.M."/>
            <person name="Davidsen T.M."/>
            <person name="Wayne K.J."/>
            <person name="Tettelin H."/>
            <person name="Glass J.I."/>
            <person name="Rusch D."/>
            <person name="Podicherti R."/>
            <person name="Tsui H.-C.T."/>
            <person name="Winkler M.E."/>
        </authorList>
    </citation>
    <scope>NUCLEOTIDE SEQUENCE</scope>
</reference>
<name>A0A381S8N1_9ZZZZ</name>
<evidence type="ECO:0000259" key="2">
    <source>
        <dbReference type="Pfam" id="PF00171"/>
    </source>
</evidence>
<dbReference type="EMBL" id="UINC01002745">
    <property type="protein sequence ID" value="SUZ99859.1"/>
    <property type="molecule type" value="Genomic_DNA"/>
</dbReference>
<evidence type="ECO:0000256" key="1">
    <source>
        <dbReference type="ARBA" id="ARBA00023002"/>
    </source>
</evidence>
<dbReference type="InterPro" id="IPR016161">
    <property type="entry name" value="Ald_DH/histidinol_DH"/>
</dbReference>
<protein>
    <recommendedName>
        <fullName evidence="2">Aldehyde dehydrogenase domain-containing protein</fullName>
    </recommendedName>
</protein>
<sequence length="479" mass="50812">MAVCPSSPNVIGVSNPRTGRSDYELSLPDIAEIDAECARLRNNQAAWCAGGLDERIATLKRFAILLGVHRDAILEALAVDTGRWVLTEMELDGLTGYIGARCSHAAAVLDEPAGGNVQKVSFRQQYVPYSLLAVISPWNYPLILSFLDAVPALLAGCSVAIKPSELTPRFIVPVQAALGDVPELDAVVSILGGDGNTGQALIERSDAVVFTGSVATGRKVAEAAAQAFIPAMLELGGKDPAIVLESADLEAAAHAIMRGSIVNCGQACFATERIYVEYAVYDAFVEKLCSLAGEIEINYPDIRQGHIGPFIFSRQAEIVQNQLDDAVEKGAKVMTGGTIENHEGGQWLRPTIIVNVDHGMQIMREETFGPVLPVMRVGSVDEAVSLANDTSYGLSAAVFGAEQDAEAVAARVDAGGIFINDIDLVGEVGLDAEKNAFKCSGLGGSRYGPDGILRFVRKKAIVHRHDKPDEISSLAGINA</sequence>
<accession>A0A381S8N1</accession>
<dbReference type="Gene3D" id="3.40.309.10">
    <property type="entry name" value="Aldehyde Dehydrogenase, Chain A, domain 2"/>
    <property type="match status" value="1"/>
</dbReference>
<dbReference type="InterPro" id="IPR016162">
    <property type="entry name" value="Ald_DH_N"/>
</dbReference>
<dbReference type="Gene3D" id="3.40.605.10">
    <property type="entry name" value="Aldehyde Dehydrogenase, Chain A, domain 1"/>
    <property type="match status" value="1"/>
</dbReference>
<dbReference type="PROSITE" id="PS00687">
    <property type="entry name" value="ALDEHYDE_DEHYDR_GLU"/>
    <property type="match status" value="1"/>
</dbReference>
<gene>
    <name evidence="3" type="ORF">METZ01_LOCUS52713</name>
</gene>
<evidence type="ECO:0000313" key="3">
    <source>
        <dbReference type="EMBL" id="SUZ99859.1"/>
    </source>
</evidence>
<feature type="domain" description="Aldehyde dehydrogenase" evidence="2">
    <location>
        <begin position="9"/>
        <end position="460"/>
    </location>
</feature>
<proteinExistence type="predicted"/>
<dbReference type="Pfam" id="PF00171">
    <property type="entry name" value="Aldedh"/>
    <property type="match status" value="1"/>
</dbReference>
<dbReference type="InterPro" id="IPR029510">
    <property type="entry name" value="Ald_DH_CS_GLU"/>
</dbReference>
<dbReference type="InterPro" id="IPR016163">
    <property type="entry name" value="Ald_DH_C"/>
</dbReference>
<dbReference type="InterPro" id="IPR015590">
    <property type="entry name" value="Aldehyde_DH_dom"/>
</dbReference>
<dbReference type="SUPFAM" id="SSF53720">
    <property type="entry name" value="ALDH-like"/>
    <property type="match status" value="1"/>
</dbReference>
<keyword evidence="1" id="KW-0560">Oxidoreductase</keyword>